<keyword evidence="1" id="KW-0805">Transcription regulation</keyword>
<protein>
    <submittedName>
        <fullName evidence="4">Anti-sigma-K factor rskA</fullName>
    </submittedName>
</protein>
<gene>
    <name evidence="4" type="ORF">SAMN05421872_1029</name>
</gene>
<organism evidence="4 5">
    <name type="scientific">Nocardioides lianchengensis</name>
    <dbReference type="NCBI Taxonomy" id="1045774"/>
    <lineage>
        <taxon>Bacteria</taxon>
        <taxon>Bacillati</taxon>
        <taxon>Actinomycetota</taxon>
        <taxon>Actinomycetes</taxon>
        <taxon>Propionibacteriales</taxon>
        <taxon>Nocardioidaceae</taxon>
        <taxon>Nocardioides</taxon>
    </lineage>
</organism>
<evidence type="ECO:0000313" key="5">
    <source>
        <dbReference type="Proteomes" id="UP000199034"/>
    </source>
</evidence>
<feature type="domain" description="Anti-sigma K factor RskA C-terminal" evidence="3">
    <location>
        <begin position="78"/>
        <end position="199"/>
    </location>
</feature>
<proteinExistence type="predicted"/>
<evidence type="ECO:0000256" key="1">
    <source>
        <dbReference type="ARBA" id="ARBA00023015"/>
    </source>
</evidence>
<dbReference type="InterPro" id="IPR018764">
    <property type="entry name" value="RskA_C"/>
</dbReference>
<name>A0A1G6KUU1_9ACTN</name>
<reference evidence="4 5" key="1">
    <citation type="submission" date="2016-10" db="EMBL/GenBank/DDBJ databases">
        <authorList>
            <person name="de Groot N.N."/>
        </authorList>
    </citation>
    <scope>NUCLEOTIDE SEQUENCE [LARGE SCALE GENOMIC DNA]</scope>
    <source>
        <strain evidence="4 5">CGMCC 4.6858</strain>
    </source>
</reference>
<dbReference type="RefSeq" id="WP_090850901.1">
    <property type="nucleotide sequence ID" value="NZ_FMZM01000002.1"/>
</dbReference>
<dbReference type="InterPro" id="IPR041916">
    <property type="entry name" value="Anti_sigma_zinc_sf"/>
</dbReference>
<evidence type="ECO:0000313" key="4">
    <source>
        <dbReference type="EMBL" id="SDC34723.1"/>
    </source>
</evidence>
<accession>A0A1G6KUU1</accession>
<evidence type="ECO:0000256" key="2">
    <source>
        <dbReference type="ARBA" id="ARBA00023163"/>
    </source>
</evidence>
<keyword evidence="2" id="KW-0804">Transcription</keyword>
<dbReference type="Pfam" id="PF10099">
    <property type="entry name" value="RskA_C"/>
    <property type="match status" value="1"/>
</dbReference>
<dbReference type="GO" id="GO:0005886">
    <property type="term" value="C:plasma membrane"/>
    <property type="evidence" value="ECO:0007669"/>
    <property type="project" value="InterPro"/>
</dbReference>
<evidence type="ECO:0000259" key="3">
    <source>
        <dbReference type="Pfam" id="PF10099"/>
    </source>
</evidence>
<keyword evidence="5" id="KW-1185">Reference proteome</keyword>
<dbReference type="AlphaFoldDB" id="A0A1G6KUU1"/>
<dbReference type="STRING" id="1045774.SAMN05421872_1029"/>
<dbReference type="EMBL" id="FMZM01000002">
    <property type="protein sequence ID" value="SDC34723.1"/>
    <property type="molecule type" value="Genomic_DNA"/>
</dbReference>
<dbReference type="OrthoDB" id="4328740at2"/>
<dbReference type="Gene3D" id="1.10.10.1320">
    <property type="entry name" value="Anti-sigma factor, zinc-finger domain"/>
    <property type="match status" value="1"/>
</dbReference>
<sequence>MSEHPDLLALLRAELSNHDAATTGDHLDACAQCREDLAELATAHAMLARSGRTLGVVPAADELRPAPAPRRSRRGPLLLAAAAVAVAATAGTTYGVLHDDEEPAPAVAVLDPVEGTATGRVEMTPGDGGTRMTITTHDLPAAGSGRFYQAWLLDPATNKMLALGQLGPRGTASFEIDDALLGSYGAIDVSLEDDDGDPQHSVTSVLRASYDTDG</sequence>
<dbReference type="Proteomes" id="UP000199034">
    <property type="component" value="Unassembled WGS sequence"/>
</dbReference>